<accession>A0A2G1UM35</accession>
<reference evidence="3 4" key="1">
    <citation type="submission" date="2017-09" db="EMBL/GenBank/DDBJ databases">
        <title>The draft genome sequences of Marinobacter sp. PWS21.</title>
        <authorList>
            <person name="Cao J."/>
        </authorList>
    </citation>
    <scope>NUCLEOTIDE SEQUENCE [LARGE SCALE GENOMIC DNA]</scope>
    <source>
        <strain evidence="3 4">PWS21</strain>
    </source>
</reference>
<gene>
    <name evidence="3" type="ORF">CLH61_07775</name>
</gene>
<evidence type="ECO:0000256" key="1">
    <source>
        <dbReference type="ARBA" id="ARBA00023002"/>
    </source>
</evidence>
<evidence type="ECO:0000259" key="2">
    <source>
        <dbReference type="SMART" id="SM00829"/>
    </source>
</evidence>
<dbReference type="PANTHER" id="PTHR43205:SF7">
    <property type="entry name" value="PROSTAGLANDIN REDUCTASE 1"/>
    <property type="match status" value="1"/>
</dbReference>
<sequence>MENNKRYILAQRPVGMPDDTHLRLEEVPVPRPGAGEVLLKTIYLSLDPYMRGRMNDAASYARSVAIGEVMTGQTISQVIASNSAEFSEGDFVLSNNGWQTHAVAEPASLYRLDPRQAPISTGVGVLGMPGFTAYVGLREFGKPKAGETVVVSAAAGAVGQVVGQIARLQGCRVVGVAGADDKCDHVVKAYGFDACVNYRSDDFEAQLRAACPQGIDVYFENVGGKVFDAVIKLVNDFARIPVCGRIAHYNQTSLPEGPDRLIPLMGKILVKRLMLRGFIQSDHLELLADFRRDMSQWIRDGKVHYQEDIVEGFENTIGAFQGLLQGRNRGKLLVQVAADPTRR</sequence>
<proteinExistence type="predicted"/>
<dbReference type="Pfam" id="PF16884">
    <property type="entry name" value="ADH_N_2"/>
    <property type="match status" value="1"/>
</dbReference>
<dbReference type="InterPro" id="IPR011032">
    <property type="entry name" value="GroES-like_sf"/>
</dbReference>
<dbReference type="GO" id="GO:0016628">
    <property type="term" value="F:oxidoreductase activity, acting on the CH-CH group of donors, NAD or NADP as acceptor"/>
    <property type="evidence" value="ECO:0007669"/>
    <property type="project" value="InterPro"/>
</dbReference>
<dbReference type="InterPro" id="IPR045010">
    <property type="entry name" value="MDR_fam"/>
</dbReference>
<dbReference type="Gene3D" id="3.90.180.10">
    <property type="entry name" value="Medium-chain alcohol dehydrogenases, catalytic domain"/>
    <property type="match status" value="1"/>
</dbReference>
<dbReference type="Proteomes" id="UP000231409">
    <property type="component" value="Unassembled WGS sequence"/>
</dbReference>
<dbReference type="FunFam" id="3.40.50.720:FF:000121">
    <property type="entry name" value="Prostaglandin reductase 2"/>
    <property type="match status" value="1"/>
</dbReference>
<keyword evidence="1" id="KW-0560">Oxidoreductase</keyword>
<keyword evidence="4" id="KW-1185">Reference proteome</keyword>
<dbReference type="SUPFAM" id="SSF50129">
    <property type="entry name" value="GroES-like"/>
    <property type="match status" value="1"/>
</dbReference>
<dbReference type="InterPro" id="IPR013149">
    <property type="entry name" value="ADH-like_C"/>
</dbReference>
<dbReference type="RefSeq" id="WP_099614131.1">
    <property type="nucleotide sequence ID" value="NZ_KZ319369.1"/>
</dbReference>
<dbReference type="Pfam" id="PF00107">
    <property type="entry name" value="ADH_zinc_N"/>
    <property type="match status" value="1"/>
</dbReference>
<dbReference type="InterPro" id="IPR020843">
    <property type="entry name" value="ER"/>
</dbReference>
<evidence type="ECO:0000313" key="4">
    <source>
        <dbReference type="Proteomes" id="UP000231409"/>
    </source>
</evidence>
<dbReference type="AlphaFoldDB" id="A0A2G1UM35"/>
<dbReference type="InterPro" id="IPR036291">
    <property type="entry name" value="NAD(P)-bd_dom_sf"/>
</dbReference>
<dbReference type="SUPFAM" id="SSF51735">
    <property type="entry name" value="NAD(P)-binding Rossmann-fold domains"/>
    <property type="match status" value="1"/>
</dbReference>
<evidence type="ECO:0000313" key="3">
    <source>
        <dbReference type="EMBL" id="PHQ15557.1"/>
    </source>
</evidence>
<organism evidence="3 4">
    <name type="scientific">Marinobacter profundi</name>
    <dbReference type="NCBI Taxonomy" id="2666256"/>
    <lineage>
        <taxon>Bacteria</taxon>
        <taxon>Pseudomonadati</taxon>
        <taxon>Pseudomonadota</taxon>
        <taxon>Gammaproteobacteria</taxon>
        <taxon>Pseudomonadales</taxon>
        <taxon>Marinobacteraceae</taxon>
        <taxon>Marinobacter</taxon>
    </lineage>
</organism>
<dbReference type="InterPro" id="IPR041694">
    <property type="entry name" value="ADH_N_2"/>
</dbReference>
<feature type="domain" description="Enoyl reductase (ER)" evidence="2">
    <location>
        <begin position="15"/>
        <end position="334"/>
    </location>
</feature>
<protein>
    <submittedName>
        <fullName evidence="3">NADP-dependent oxidoreductase</fullName>
    </submittedName>
</protein>
<dbReference type="SMART" id="SM00829">
    <property type="entry name" value="PKS_ER"/>
    <property type="match status" value="1"/>
</dbReference>
<comment type="caution">
    <text evidence="3">The sequence shown here is derived from an EMBL/GenBank/DDBJ whole genome shotgun (WGS) entry which is preliminary data.</text>
</comment>
<dbReference type="PANTHER" id="PTHR43205">
    <property type="entry name" value="PROSTAGLANDIN REDUCTASE"/>
    <property type="match status" value="1"/>
</dbReference>
<dbReference type="CDD" id="cd05288">
    <property type="entry name" value="PGDH"/>
    <property type="match status" value="1"/>
</dbReference>
<dbReference type="Gene3D" id="3.40.50.720">
    <property type="entry name" value="NAD(P)-binding Rossmann-like Domain"/>
    <property type="match status" value="1"/>
</dbReference>
<name>A0A2G1UM35_9GAMM</name>
<dbReference type="EMBL" id="NTFH01000006">
    <property type="protein sequence ID" value="PHQ15557.1"/>
    <property type="molecule type" value="Genomic_DNA"/>
</dbReference>